<dbReference type="Proteomes" id="UP000019116">
    <property type="component" value="Chromosome 6D"/>
</dbReference>
<gene>
    <name evidence="2" type="primary">LOC123145643</name>
</gene>
<feature type="region of interest" description="Disordered" evidence="1">
    <location>
        <begin position="56"/>
        <end position="81"/>
    </location>
</feature>
<dbReference type="Gramene" id="TraesSTA6D03G03762850.1">
    <property type="protein sequence ID" value="TraesSTA6D03G03762850.1.CDS1"/>
    <property type="gene ID" value="TraesSTA6D03G03762850"/>
</dbReference>
<dbReference type="KEGG" id="taes:123145643"/>
<evidence type="ECO:0000313" key="3">
    <source>
        <dbReference type="Proteomes" id="UP000019116"/>
    </source>
</evidence>
<proteinExistence type="predicted"/>
<dbReference type="GeneID" id="123145643"/>
<dbReference type="Gramene" id="TraesJUL6D03G03802720.1">
    <property type="protein sequence ID" value="TraesJUL6D03G03802720.1.CDS1"/>
    <property type="gene ID" value="TraesJUL6D03G03802720"/>
</dbReference>
<name>A0A3B6QIF3_WHEAT</name>
<dbReference type="Gramene" id="TraesROB_scaffold_041807_01G000300.1">
    <property type="protein sequence ID" value="TraesROB_scaffold_041807_01G000300.1"/>
    <property type="gene ID" value="TraesROB_scaffold_041807_01G000300"/>
</dbReference>
<feature type="compositionally biased region" description="Basic and acidic residues" evidence="1">
    <location>
        <begin position="67"/>
        <end position="81"/>
    </location>
</feature>
<dbReference type="Gramene" id="TraesSYM6D03G03717580.1">
    <property type="protein sequence ID" value="TraesSYM6D03G03717580.1.CDS1"/>
    <property type="gene ID" value="TraesSYM6D03G03717580"/>
</dbReference>
<dbReference type="Gramene" id="TraesCLE_scaffold_089176_01G000100.1">
    <property type="protein sequence ID" value="TraesCLE_scaffold_089176_01G000100.1"/>
    <property type="gene ID" value="TraesCLE_scaffold_089176_01G000100"/>
</dbReference>
<dbReference type="Gramene" id="TraesJAG6D03G03752470.1">
    <property type="protein sequence ID" value="TraesJAG6D03G03752470.1.CDS1"/>
    <property type="gene ID" value="TraesJAG6D03G03752470"/>
</dbReference>
<feature type="region of interest" description="Disordered" evidence="1">
    <location>
        <begin position="103"/>
        <end position="157"/>
    </location>
</feature>
<dbReference type="AlphaFoldDB" id="A0A3B6QIF3"/>
<dbReference type="OrthoDB" id="669982at2759"/>
<dbReference type="OMA" id="DEHNACK"/>
<feature type="region of interest" description="Disordered" evidence="1">
    <location>
        <begin position="232"/>
        <end position="267"/>
    </location>
</feature>
<dbReference type="Gramene" id="TraesCAD_scaffold_035034_01G000100.1">
    <property type="protein sequence ID" value="TraesCAD_scaffold_035034_01G000100.1"/>
    <property type="gene ID" value="TraesCAD_scaffold_035034_01G000100"/>
</dbReference>
<dbReference type="Gramene" id="TraesNOR6D03G03810450.1">
    <property type="protein sequence ID" value="TraesNOR6D03G03810450.1.CDS1"/>
    <property type="gene ID" value="TraesNOR6D03G03810450"/>
</dbReference>
<keyword evidence="3" id="KW-1185">Reference proteome</keyword>
<organism evidence="2">
    <name type="scientific">Triticum aestivum</name>
    <name type="common">Wheat</name>
    <dbReference type="NCBI Taxonomy" id="4565"/>
    <lineage>
        <taxon>Eukaryota</taxon>
        <taxon>Viridiplantae</taxon>
        <taxon>Streptophyta</taxon>
        <taxon>Embryophyta</taxon>
        <taxon>Tracheophyta</taxon>
        <taxon>Spermatophyta</taxon>
        <taxon>Magnoliopsida</taxon>
        <taxon>Liliopsida</taxon>
        <taxon>Poales</taxon>
        <taxon>Poaceae</taxon>
        <taxon>BOP clade</taxon>
        <taxon>Pooideae</taxon>
        <taxon>Triticodae</taxon>
        <taxon>Triticeae</taxon>
        <taxon>Triticinae</taxon>
        <taxon>Triticum</taxon>
    </lineage>
</organism>
<dbReference type="Gramene" id="TraesLDM6D03G03773530.1">
    <property type="protein sequence ID" value="TraesLDM6D03G03773530.1.CDS1"/>
    <property type="gene ID" value="TraesLDM6D03G03773530"/>
</dbReference>
<feature type="compositionally biased region" description="Basic and acidic residues" evidence="1">
    <location>
        <begin position="107"/>
        <end position="157"/>
    </location>
</feature>
<dbReference type="RefSeq" id="XP_044421047.1">
    <property type="nucleotide sequence ID" value="XM_044565112.1"/>
</dbReference>
<dbReference type="Gramene" id="TraesCS6D03G0711700.1">
    <property type="protein sequence ID" value="TraesCS6D03G0711700.1.CDS1"/>
    <property type="gene ID" value="TraesCS6D03G0711700"/>
</dbReference>
<dbReference type="Gramene" id="TraesCS6D02G304500.1">
    <property type="protein sequence ID" value="TraesCS6D02G304500.1.cds1"/>
    <property type="gene ID" value="TraesCS6D02G304500"/>
</dbReference>
<feature type="compositionally biased region" description="Basic residues" evidence="1">
    <location>
        <begin position="258"/>
        <end position="267"/>
    </location>
</feature>
<evidence type="ECO:0000313" key="2">
    <source>
        <dbReference type="EnsemblPlants" id="TraesCS6D02G304500.1.cds1"/>
    </source>
</evidence>
<reference evidence="2" key="2">
    <citation type="submission" date="2018-10" db="UniProtKB">
        <authorList>
            <consortium name="EnsemblPlants"/>
        </authorList>
    </citation>
    <scope>IDENTIFICATION</scope>
</reference>
<dbReference type="Gramene" id="TraesLAC6D03G03720190.1">
    <property type="protein sequence ID" value="TraesLAC6D03G03720190.1.CDS1"/>
    <property type="gene ID" value="TraesLAC6D03G03720190"/>
</dbReference>
<sequence length="267" mass="29622">MSTSSGKPLLVVIRRSKLSAGGEGRRVCTEFKQAKYPFKWRRYMCARCGVLRDEHRASKSKVSTGDEGDHIKGKSKLCGDEGEHIAGKNKLSAGDEGEQIACKSKHSAGDGGEHDTDKSKLFAGDKGEHSADKCKLSAEDEGERSANKTKISAREKGERVCTEFKQAKYPFKWRKYMCARCGVHRSEHGVSKAKAKVDDDMENVREELLPPRKRLILRFKRSQALAAAAVAASREKENKEGELEEGEITWSPGSTITKGKRAPRRKP</sequence>
<dbReference type="Gramene" id="TraesPARA_EIv1.0_2143360.1">
    <property type="protein sequence ID" value="TraesPARA_EIv1.0_2143360.1.CDS1"/>
    <property type="gene ID" value="TraesPARA_EIv1.0_2143360"/>
</dbReference>
<evidence type="ECO:0000256" key="1">
    <source>
        <dbReference type="SAM" id="MobiDB-lite"/>
    </source>
</evidence>
<accession>A0A3B6QIF3</accession>
<dbReference type="Gramene" id="TraesMAC6D03G03767850.1">
    <property type="protein sequence ID" value="TraesMAC6D03G03767850.1.CDS1"/>
    <property type="gene ID" value="TraesMAC6D03G03767850"/>
</dbReference>
<dbReference type="EnsemblPlants" id="TraesCS6D02G304500.1">
    <property type="protein sequence ID" value="TraesCS6D02G304500.1.cds1"/>
    <property type="gene ID" value="TraesCS6D02G304500"/>
</dbReference>
<reference evidence="2" key="1">
    <citation type="submission" date="2018-08" db="EMBL/GenBank/DDBJ databases">
        <authorList>
            <person name="Rossello M."/>
        </authorList>
    </citation>
    <scope>NUCLEOTIDE SEQUENCE [LARGE SCALE GENOMIC DNA]</scope>
    <source>
        <strain evidence="2">cv. Chinese Spring</strain>
    </source>
</reference>
<protein>
    <submittedName>
        <fullName evidence="2">Uncharacterized protein</fullName>
    </submittedName>
</protein>
<dbReference type="Gramene" id="TraesWEE_scaffold_080545_01G000100.1">
    <property type="protein sequence ID" value="TraesWEE_scaffold_080545_01G000100.1"/>
    <property type="gene ID" value="TraesWEE_scaffold_080545_01G000100"/>
</dbReference>
<dbReference type="Gramene" id="TraesARI6D03G03734140.1">
    <property type="protein sequence ID" value="TraesARI6D03G03734140.1.CDS1"/>
    <property type="gene ID" value="TraesARI6D03G03734140"/>
</dbReference>